<proteinExistence type="predicted"/>
<evidence type="ECO:0000313" key="2">
    <source>
        <dbReference type="EMBL" id="OGC33335.1"/>
    </source>
</evidence>
<keyword evidence="1" id="KW-1133">Transmembrane helix</keyword>
<accession>A0A1F4TKU8</accession>
<organism evidence="2 3">
    <name type="scientific">candidate division WOR-1 bacterium RIFOXYC2_FULL_41_25</name>
    <dbReference type="NCBI Taxonomy" id="1802586"/>
    <lineage>
        <taxon>Bacteria</taxon>
        <taxon>Bacillati</taxon>
        <taxon>Saganbacteria</taxon>
    </lineage>
</organism>
<sequence>MKNKSSTIIASLLVTTFFFLHYFVYLDNFGNDVPFLQSYTDPPFSIQQLTLCKEKYPSYFNPFQKVQYGYQTYDPVTETYSECNLTEEAESVFTSKMVADNWNPEDYWTGYDTEGYMRPLAGGEYANITFFIIQYLIIVTFIFVLFKPEKSKHL</sequence>
<feature type="transmembrane region" description="Helical" evidence="1">
    <location>
        <begin position="7"/>
        <end position="25"/>
    </location>
</feature>
<evidence type="ECO:0008006" key="4">
    <source>
        <dbReference type="Google" id="ProtNLM"/>
    </source>
</evidence>
<keyword evidence="1" id="KW-0812">Transmembrane</keyword>
<evidence type="ECO:0000256" key="1">
    <source>
        <dbReference type="SAM" id="Phobius"/>
    </source>
</evidence>
<evidence type="ECO:0000313" key="3">
    <source>
        <dbReference type="Proteomes" id="UP000177309"/>
    </source>
</evidence>
<feature type="transmembrane region" description="Helical" evidence="1">
    <location>
        <begin position="125"/>
        <end position="146"/>
    </location>
</feature>
<keyword evidence="1" id="KW-0472">Membrane</keyword>
<comment type="caution">
    <text evidence="2">The sequence shown here is derived from an EMBL/GenBank/DDBJ whole genome shotgun (WGS) entry which is preliminary data.</text>
</comment>
<dbReference type="Proteomes" id="UP000177309">
    <property type="component" value="Unassembled WGS sequence"/>
</dbReference>
<gene>
    <name evidence="2" type="ORF">A2462_08840</name>
</gene>
<protein>
    <recommendedName>
        <fullName evidence="4">Transmembrane protein</fullName>
    </recommendedName>
</protein>
<dbReference type="AlphaFoldDB" id="A0A1F4TKU8"/>
<dbReference type="EMBL" id="MEUI01000036">
    <property type="protein sequence ID" value="OGC33335.1"/>
    <property type="molecule type" value="Genomic_DNA"/>
</dbReference>
<name>A0A1F4TKU8_UNCSA</name>
<reference evidence="2 3" key="1">
    <citation type="journal article" date="2016" name="Nat. Commun.">
        <title>Thousands of microbial genomes shed light on interconnected biogeochemical processes in an aquifer system.</title>
        <authorList>
            <person name="Anantharaman K."/>
            <person name="Brown C.T."/>
            <person name="Hug L.A."/>
            <person name="Sharon I."/>
            <person name="Castelle C.J."/>
            <person name="Probst A.J."/>
            <person name="Thomas B.C."/>
            <person name="Singh A."/>
            <person name="Wilkins M.J."/>
            <person name="Karaoz U."/>
            <person name="Brodie E.L."/>
            <person name="Williams K.H."/>
            <person name="Hubbard S.S."/>
            <person name="Banfield J.F."/>
        </authorList>
    </citation>
    <scope>NUCLEOTIDE SEQUENCE [LARGE SCALE GENOMIC DNA]</scope>
</reference>